<evidence type="ECO:0000313" key="3">
    <source>
        <dbReference type="EMBL" id="GFJ84895.1"/>
    </source>
</evidence>
<proteinExistence type="predicted"/>
<keyword evidence="4" id="KW-1185">Reference proteome</keyword>
<comment type="caution">
    <text evidence="3">The sequence shown here is derived from an EMBL/GenBank/DDBJ whole genome shotgun (WGS) entry which is preliminary data.</text>
</comment>
<organism evidence="3 4">
    <name type="scientific">Phytohabitans houttuyneae</name>
    <dbReference type="NCBI Taxonomy" id="1076126"/>
    <lineage>
        <taxon>Bacteria</taxon>
        <taxon>Bacillati</taxon>
        <taxon>Actinomycetota</taxon>
        <taxon>Actinomycetes</taxon>
        <taxon>Micromonosporales</taxon>
        <taxon>Micromonosporaceae</taxon>
    </lineage>
</organism>
<sequence length="99" mass="9908">MGPAAEPATAVRDTAADDRFHWAYSGHEGSNTVTAAGLVDAPRPGWSGWLAPFTAALATAAVIWGVQALVVPARQAPIGSPAAVAPDAPLPRSTAGAIP</sequence>
<feature type="transmembrane region" description="Helical" evidence="2">
    <location>
        <begin position="49"/>
        <end position="71"/>
    </location>
</feature>
<keyword evidence="2" id="KW-0472">Membrane</keyword>
<keyword evidence="2" id="KW-1133">Transmembrane helix</keyword>
<keyword evidence="2" id="KW-0812">Transmembrane</keyword>
<accession>A0A6V8KWE0</accession>
<dbReference type="AlphaFoldDB" id="A0A6V8KWE0"/>
<name>A0A6V8KWE0_9ACTN</name>
<evidence type="ECO:0000256" key="2">
    <source>
        <dbReference type="SAM" id="Phobius"/>
    </source>
</evidence>
<evidence type="ECO:0000256" key="1">
    <source>
        <dbReference type="SAM" id="MobiDB-lite"/>
    </source>
</evidence>
<protein>
    <submittedName>
        <fullName evidence="3">Uncharacterized protein</fullName>
    </submittedName>
</protein>
<feature type="region of interest" description="Disordered" evidence="1">
    <location>
        <begin position="80"/>
        <end position="99"/>
    </location>
</feature>
<gene>
    <name evidence="3" type="ORF">Phou_090750</name>
</gene>
<reference evidence="3 4" key="1">
    <citation type="submission" date="2020-03" db="EMBL/GenBank/DDBJ databases">
        <title>Whole genome shotgun sequence of Phytohabitans houttuyneae NBRC 108639.</title>
        <authorList>
            <person name="Komaki H."/>
            <person name="Tamura T."/>
        </authorList>
    </citation>
    <scope>NUCLEOTIDE SEQUENCE [LARGE SCALE GENOMIC DNA]</scope>
    <source>
        <strain evidence="3 4">NBRC 108639</strain>
    </source>
</reference>
<reference evidence="3 4" key="2">
    <citation type="submission" date="2020-03" db="EMBL/GenBank/DDBJ databases">
        <authorList>
            <person name="Ichikawa N."/>
            <person name="Kimura A."/>
            <person name="Kitahashi Y."/>
            <person name="Uohara A."/>
        </authorList>
    </citation>
    <scope>NUCLEOTIDE SEQUENCE [LARGE SCALE GENOMIC DNA]</scope>
    <source>
        <strain evidence="3 4">NBRC 108639</strain>
    </source>
</reference>
<dbReference type="EMBL" id="BLPF01000004">
    <property type="protein sequence ID" value="GFJ84895.1"/>
    <property type="molecule type" value="Genomic_DNA"/>
</dbReference>
<dbReference type="Proteomes" id="UP000482800">
    <property type="component" value="Unassembled WGS sequence"/>
</dbReference>
<evidence type="ECO:0000313" key="4">
    <source>
        <dbReference type="Proteomes" id="UP000482800"/>
    </source>
</evidence>